<organism evidence="1 2">
    <name type="scientific">[Clostridium] methylpentosum DSM 5476</name>
    <dbReference type="NCBI Taxonomy" id="537013"/>
    <lineage>
        <taxon>Bacteria</taxon>
        <taxon>Bacillati</taxon>
        <taxon>Bacillota</taxon>
        <taxon>Clostridia</taxon>
        <taxon>Eubacteriales</taxon>
        <taxon>Oscillospiraceae</taxon>
        <taxon>Oscillospiraceae incertae sedis</taxon>
    </lineage>
</organism>
<gene>
    <name evidence="1" type="ORF">CLOSTMETH_02851</name>
</gene>
<dbReference type="eggNOG" id="ENOG50331C2">
    <property type="taxonomic scope" value="Bacteria"/>
</dbReference>
<protein>
    <submittedName>
        <fullName evidence="1">Uncharacterized protein</fullName>
    </submittedName>
</protein>
<evidence type="ECO:0000313" key="1">
    <source>
        <dbReference type="EMBL" id="EEG29580.1"/>
    </source>
</evidence>
<reference evidence="1 2" key="2">
    <citation type="submission" date="2009-02" db="EMBL/GenBank/DDBJ databases">
        <title>Draft genome sequence of Clostridium methylpentosum (DSM 5476).</title>
        <authorList>
            <person name="Sudarsanam P."/>
            <person name="Ley R."/>
            <person name="Guruge J."/>
            <person name="Turnbaugh P.J."/>
            <person name="Mahowald M."/>
            <person name="Liep D."/>
            <person name="Gordon J."/>
        </authorList>
    </citation>
    <scope>NUCLEOTIDE SEQUENCE [LARGE SCALE GENOMIC DNA]</scope>
    <source>
        <strain evidence="1 2">DSM 5476</strain>
    </source>
</reference>
<keyword evidence="2" id="KW-1185">Reference proteome</keyword>
<comment type="caution">
    <text evidence="1">The sequence shown here is derived from an EMBL/GenBank/DDBJ whole genome shotgun (WGS) entry which is preliminary data.</text>
</comment>
<name>C0EG59_9FIRM</name>
<accession>C0EG59</accession>
<sequence>MNMAKSKLVKANEKIAEKVVGTFGKIENTVVSGYTKIEDAFVDRYLTKEGETIEEAKERLKRKSETLK</sequence>
<dbReference type="STRING" id="537013.CLOSTMETH_02851"/>
<dbReference type="Proteomes" id="UP000003340">
    <property type="component" value="Unassembled WGS sequence"/>
</dbReference>
<reference evidence="1 2" key="1">
    <citation type="submission" date="2009-01" db="EMBL/GenBank/DDBJ databases">
        <authorList>
            <person name="Fulton L."/>
            <person name="Clifton S."/>
            <person name="Fulton B."/>
            <person name="Xu J."/>
            <person name="Minx P."/>
            <person name="Pepin K.H."/>
            <person name="Johnson M."/>
            <person name="Bhonagiri V."/>
            <person name="Nash W.E."/>
            <person name="Mardis E.R."/>
            <person name="Wilson R.K."/>
        </authorList>
    </citation>
    <scope>NUCLEOTIDE SEQUENCE [LARGE SCALE GENOMIC DNA]</scope>
    <source>
        <strain evidence="1 2">DSM 5476</strain>
    </source>
</reference>
<dbReference type="AlphaFoldDB" id="C0EG59"/>
<dbReference type="EMBL" id="ACEC01000095">
    <property type="protein sequence ID" value="EEG29580.1"/>
    <property type="molecule type" value="Genomic_DNA"/>
</dbReference>
<proteinExistence type="predicted"/>
<evidence type="ECO:0000313" key="2">
    <source>
        <dbReference type="Proteomes" id="UP000003340"/>
    </source>
</evidence>
<dbReference type="HOGENOM" id="CLU_164817_1_0_9"/>